<protein>
    <submittedName>
        <fullName evidence="1">Uncharacterized protein</fullName>
    </submittedName>
</protein>
<keyword evidence="2" id="KW-1185">Reference proteome</keyword>
<gene>
    <name evidence="1" type="ORF">L6452_26283</name>
</gene>
<accession>A0ACB9AD45</accession>
<sequence>MQVLLFWRQKIQQQLLFHSRQVFDELPQRTDVLVDMDNSDYLGNNRHNERLGVNKIGKNIRKSPPPHQPNFANPARQPPPPQVYNINKNDFQSIVQQLTGSPLHHSQEPLPRPHQNSPKPPSMRLQRIRPPRLAPINVNRPQMPVNPRPQMSLRGSISFNNDLARPAQYGQPPRQAMMPPPMTGGDHMGWPNTAESPISAYMRYLQHSIIDPAQGHPQDQPRPQIPGQIQNQQARPHPSFPPFPSPRMNGLPPPFPSPRMNGPPPPLPSPRIKGPFIPPSPNSQFLLPSPSGYLNLLSPLSPYPLISPGYQHPLPLTPIFSFSPMAQSGILGPGPQPPPSPGMGFPSPGFFQLPSPRWRD</sequence>
<evidence type="ECO:0000313" key="1">
    <source>
        <dbReference type="EMBL" id="KAI3707656.1"/>
    </source>
</evidence>
<reference evidence="2" key="1">
    <citation type="journal article" date="2022" name="Mol. Ecol. Resour.">
        <title>The genomes of chicory, endive, great burdock and yacon provide insights into Asteraceae palaeo-polyploidization history and plant inulin production.</title>
        <authorList>
            <person name="Fan W."/>
            <person name="Wang S."/>
            <person name="Wang H."/>
            <person name="Wang A."/>
            <person name="Jiang F."/>
            <person name="Liu H."/>
            <person name="Zhao H."/>
            <person name="Xu D."/>
            <person name="Zhang Y."/>
        </authorList>
    </citation>
    <scope>NUCLEOTIDE SEQUENCE [LARGE SCALE GENOMIC DNA]</scope>
    <source>
        <strain evidence="2">cv. Niubang</strain>
    </source>
</reference>
<name>A0ACB9AD45_ARCLA</name>
<evidence type="ECO:0000313" key="2">
    <source>
        <dbReference type="Proteomes" id="UP001055879"/>
    </source>
</evidence>
<dbReference type="Proteomes" id="UP001055879">
    <property type="component" value="Linkage Group LG08"/>
</dbReference>
<proteinExistence type="predicted"/>
<dbReference type="EMBL" id="CM042054">
    <property type="protein sequence ID" value="KAI3707656.1"/>
    <property type="molecule type" value="Genomic_DNA"/>
</dbReference>
<reference evidence="1 2" key="2">
    <citation type="journal article" date="2022" name="Mol. Ecol. Resour.">
        <title>The genomes of chicory, endive, great burdock and yacon provide insights into Asteraceae paleo-polyploidization history and plant inulin production.</title>
        <authorList>
            <person name="Fan W."/>
            <person name="Wang S."/>
            <person name="Wang H."/>
            <person name="Wang A."/>
            <person name="Jiang F."/>
            <person name="Liu H."/>
            <person name="Zhao H."/>
            <person name="Xu D."/>
            <person name="Zhang Y."/>
        </authorList>
    </citation>
    <scope>NUCLEOTIDE SEQUENCE [LARGE SCALE GENOMIC DNA]</scope>
    <source>
        <strain evidence="2">cv. Niubang</strain>
    </source>
</reference>
<organism evidence="1 2">
    <name type="scientific">Arctium lappa</name>
    <name type="common">Greater burdock</name>
    <name type="synonym">Lappa major</name>
    <dbReference type="NCBI Taxonomy" id="4217"/>
    <lineage>
        <taxon>Eukaryota</taxon>
        <taxon>Viridiplantae</taxon>
        <taxon>Streptophyta</taxon>
        <taxon>Embryophyta</taxon>
        <taxon>Tracheophyta</taxon>
        <taxon>Spermatophyta</taxon>
        <taxon>Magnoliopsida</taxon>
        <taxon>eudicotyledons</taxon>
        <taxon>Gunneridae</taxon>
        <taxon>Pentapetalae</taxon>
        <taxon>asterids</taxon>
        <taxon>campanulids</taxon>
        <taxon>Asterales</taxon>
        <taxon>Asteraceae</taxon>
        <taxon>Carduoideae</taxon>
        <taxon>Cardueae</taxon>
        <taxon>Arctiinae</taxon>
        <taxon>Arctium</taxon>
    </lineage>
</organism>
<comment type="caution">
    <text evidence="1">The sequence shown here is derived from an EMBL/GenBank/DDBJ whole genome shotgun (WGS) entry which is preliminary data.</text>
</comment>